<accession>U5D526</accession>
<dbReference type="Gramene" id="ERN17335">
    <property type="protein sequence ID" value="ERN17335"/>
    <property type="gene ID" value="AMTR_s00037p00117240"/>
</dbReference>
<name>U5D526_AMBTC</name>
<keyword evidence="2" id="KW-1185">Reference proteome</keyword>
<dbReference type="EMBL" id="KI392350">
    <property type="protein sequence ID" value="ERN17335.1"/>
    <property type="molecule type" value="Genomic_DNA"/>
</dbReference>
<dbReference type="HOGENOM" id="CLU_2349538_0_0_1"/>
<gene>
    <name evidence="1" type="ORF">AMTR_s00037p00117240</name>
</gene>
<evidence type="ECO:0000313" key="2">
    <source>
        <dbReference type="Proteomes" id="UP000017836"/>
    </source>
</evidence>
<dbReference type="Proteomes" id="UP000017836">
    <property type="component" value="Unassembled WGS sequence"/>
</dbReference>
<protein>
    <submittedName>
        <fullName evidence="1">Uncharacterized protein</fullName>
    </submittedName>
</protein>
<evidence type="ECO:0000313" key="1">
    <source>
        <dbReference type="EMBL" id="ERN17335.1"/>
    </source>
</evidence>
<sequence length="97" mass="11138">MKPSLYGFTNHPDLKKNPSAEKYLVKFRDVSGKFRDRFLTGSRAFHAVPMGSDTFPVRESLFPGKVKRENKRGIKEENTVIQEAGRPNKTTRNLAWL</sequence>
<proteinExistence type="predicted"/>
<organism evidence="1 2">
    <name type="scientific">Amborella trichopoda</name>
    <dbReference type="NCBI Taxonomy" id="13333"/>
    <lineage>
        <taxon>Eukaryota</taxon>
        <taxon>Viridiplantae</taxon>
        <taxon>Streptophyta</taxon>
        <taxon>Embryophyta</taxon>
        <taxon>Tracheophyta</taxon>
        <taxon>Spermatophyta</taxon>
        <taxon>Magnoliopsida</taxon>
        <taxon>Amborellales</taxon>
        <taxon>Amborellaceae</taxon>
        <taxon>Amborella</taxon>
    </lineage>
</organism>
<dbReference type="AlphaFoldDB" id="U5D526"/>
<reference evidence="2" key="1">
    <citation type="journal article" date="2013" name="Science">
        <title>The Amborella genome and the evolution of flowering plants.</title>
        <authorList>
            <consortium name="Amborella Genome Project"/>
        </authorList>
    </citation>
    <scope>NUCLEOTIDE SEQUENCE [LARGE SCALE GENOMIC DNA]</scope>
</reference>